<dbReference type="SUPFAM" id="SSF54427">
    <property type="entry name" value="NTF2-like"/>
    <property type="match status" value="1"/>
</dbReference>
<organism evidence="1 2">
    <name type="scientific">Plenodomus tracheiphilus IPT5</name>
    <dbReference type="NCBI Taxonomy" id="1408161"/>
    <lineage>
        <taxon>Eukaryota</taxon>
        <taxon>Fungi</taxon>
        <taxon>Dikarya</taxon>
        <taxon>Ascomycota</taxon>
        <taxon>Pezizomycotina</taxon>
        <taxon>Dothideomycetes</taxon>
        <taxon>Pleosporomycetidae</taxon>
        <taxon>Pleosporales</taxon>
        <taxon>Pleosporineae</taxon>
        <taxon>Leptosphaeriaceae</taxon>
        <taxon>Plenodomus</taxon>
    </lineage>
</organism>
<dbReference type="PANTHER" id="PTHR31757:SF0">
    <property type="entry name" value="SLL0781 PROTEIN"/>
    <property type="match status" value="1"/>
</dbReference>
<dbReference type="Pfam" id="PF07080">
    <property type="entry name" value="DUF1348"/>
    <property type="match status" value="1"/>
</dbReference>
<reference evidence="1" key="1">
    <citation type="submission" date="2020-01" db="EMBL/GenBank/DDBJ databases">
        <authorList>
            <consortium name="DOE Joint Genome Institute"/>
            <person name="Haridas S."/>
            <person name="Albert R."/>
            <person name="Binder M."/>
            <person name="Bloem J."/>
            <person name="Labutti K."/>
            <person name="Salamov A."/>
            <person name="Andreopoulos B."/>
            <person name="Baker S.E."/>
            <person name="Barry K."/>
            <person name="Bills G."/>
            <person name="Bluhm B.H."/>
            <person name="Cannon C."/>
            <person name="Castanera R."/>
            <person name="Culley D.E."/>
            <person name="Daum C."/>
            <person name="Ezra D."/>
            <person name="Gonzalez J.B."/>
            <person name="Henrissat B."/>
            <person name="Kuo A."/>
            <person name="Liang C."/>
            <person name="Lipzen A."/>
            <person name="Lutzoni F."/>
            <person name="Magnuson J."/>
            <person name="Mondo S."/>
            <person name="Nolan M."/>
            <person name="Ohm R."/>
            <person name="Pangilinan J."/>
            <person name="Park H.-J."/>
            <person name="Ramirez L."/>
            <person name="Alfaro M."/>
            <person name="Sun H."/>
            <person name="Tritt A."/>
            <person name="Yoshinaga Y."/>
            <person name="Zwiers L.-H."/>
            <person name="Turgeon B.G."/>
            <person name="Goodwin S.B."/>
            <person name="Spatafora J.W."/>
            <person name="Crous P.W."/>
            <person name="Grigoriev I.V."/>
        </authorList>
    </citation>
    <scope>NUCLEOTIDE SEQUENCE</scope>
    <source>
        <strain evidence="1">IPT5</strain>
    </source>
</reference>
<accession>A0A6A7AZB2</accession>
<dbReference type="EMBL" id="MU006323">
    <property type="protein sequence ID" value="KAF2847717.1"/>
    <property type="molecule type" value="Genomic_DNA"/>
</dbReference>
<dbReference type="PANTHER" id="PTHR31757">
    <property type="entry name" value="SLL0781 PROTEIN"/>
    <property type="match status" value="1"/>
</dbReference>
<dbReference type="Proteomes" id="UP000799423">
    <property type="component" value="Unassembled WGS sequence"/>
</dbReference>
<keyword evidence="2" id="KW-1185">Reference proteome</keyword>
<name>A0A6A7AZB2_9PLEO</name>
<dbReference type="InterPro" id="IPR032710">
    <property type="entry name" value="NTF2-like_dom_sf"/>
</dbReference>
<protein>
    <submittedName>
        <fullName evidence="1">DUF1348-domain-containing protein</fullName>
    </submittedName>
</protein>
<gene>
    <name evidence="1" type="ORF">T440DRAFT_455771</name>
</gene>
<dbReference type="OrthoDB" id="14527at2759"/>
<sequence>MSSAPPFTEASAHVKVKKAQDLWNTQDPKTIAQAYTSDSIWRNRSSFIKGTMAIEDLLTKKWEKEKNYRLRKELFAFTDDRIAVQFWYEFQDAHDGLKWKRCYGLEDWTFAGDGRMRKRQMSGNDIEISEADRWFKDGVDVNEVKIGETHW</sequence>
<dbReference type="InterPro" id="IPR009783">
    <property type="entry name" value="DUF1348"/>
</dbReference>
<dbReference type="AlphaFoldDB" id="A0A6A7AZB2"/>
<proteinExistence type="predicted"/>
<evidence type="ECO:0000313" key="1">
    <source>
        <dbReference type="EMBL" id="KAF2847717.1"/>
    </source>
</evidence>
<dbReference type="Gene3D" id="3.10.450.50">
    <property type="match status" value="1"/>
</dbReference>
<evidence type="ECO:0000313" key="2">
    <source>
        <dbReference type="Proteomes" id="UP000799423"/>
    </source>
</evidence>